<dbReference type="Proteomes" id="UP000749293">
    <property type="component" value="Unassembled WGS sequence"/>
</dbReference>
<dbReference type="GeneID" id="55970185"/>
<evidence type="ECO:0000256" key="1">
    <source>
        <dbReference type="SAM" id="MobiDB-lite"/>
    </source>
</evidence>
<sequence>MEVTEIGWRPASARTLPSNSDSKMPPKPHHPKPGKKHHRQGPQARGNKGPLAVAVFHPKVTSFTLSEYLEKWLEIHDAMSNKPAHVGGYVGPAGLRTRHFTQDTLLFSSRDYLDQTEERRVASGKTAWSRGLSGLLSIDDIAAPLTEAFFSSGLQSVRQLAATSTHVWGIIAGNAKIWGFSSGMLESDVRSNIFLVVNPEYTVGDMIEARDQDPMGHRSWNKVATYILQDEYAHKLGDETMEMIGYLNDEVNIWPKRQIMRGSGEEKFQIAHEILAQRLQDMLRNIFAFHQSIRVLHFDKTPFLDRRLLAVILRGCPNVTALGVYDCPLIHFGDVICLLDLIWDVNRIRVAQKRSTITSFDFFPCFERGMPFDHPSAATYGLSWIPMTCEVSQRGLYVIILKAFMKAHQMKLDSLFGEHQALREYLLRVPNLPFSVPMFLDALYRLVKLPKTRGRPHKDEGEIISDLLKPIRLDFSRGLADDCPDLHPSKVDRDRLFCVSCGYEMLQDFFTPPAVETVQSERLCAGCLLQSRLDGEQHRQKKAKRECLDGLFPDHDPMQFNQDAPIPKGGAAATVIRLRSARSEMLNPALPLCLPHILNDGGARPQPRPLVRNKKAHGDSLRGLPDLDNLLSANESRVVRWMDFKANCRRVDAFACASWLAIDQRCGQSDRSTIKRIREIIPLGKPNHWEELQFRKHGCFTESYTFPEALHRHLELVSKGWLPGGSPAKVVGKSRVETYNKNKGKNFW</sequence>
<gene>
    <name evidence="2" type="ORF">GMORB2_3957</name>
</gene>
<dbReference type="OrthoDB" id="5428138at2759"/>
<accession>A0A9P5D2I9</accession>
<reference evidence="2" key="1">
    <citation type="submission" date="2020-03" db="EMBL/GenBank/DDBJ databases">
        <title>Site-based positive gene gene selection in Geosmithia morbida across the United States reveals a broad range of putative effectors and factors for local host and environmental adapation.</title>
        <authorList>
            <person name="Onufrak A."/>
            <person name="Murdoch R.W."/>
            <person name="Gazis R."/>
            <person name="Huff M."/>
            <person name="Staton M."/>
            <person name="Klingeman W."/>
            <person name="Hadziabdic D."/>
        </authorList>
    </citation>
    <scope>NUCLEOTIDE SEQUENCE</scope>
    <source>
        <strain evidence="2">1262</strain>
    </source>
</reference>
<feature type="compositionally biased region" description="Basic residues" evidence="1">
    <location>
        <begin position="26"/>
        <end position="40"/>
    </location>
</feature>
<comment type="caution">
    <text evidence="2">The sequence shown here is derived from an EMBL/GenBank/DDBJ whole genome shotgun (WGS) entry which is preliminary data.</text>
</comment>
<name>A0A9P5D2I9_9HYPO</name>
<dbReference type="RefSeq" id="XP_035323770.1">
    <property type="nucleotide sequence ID" value="XM_035465933.1"/>
</dbReference>
<dbReference type="EMBL" id="JAANYQ010000003">
    <property type="protein sequence ID" value="KAF4125118.1"/>
    <property type="molecule type" value="Genomic_DNA"/>
</dbReference>
<dbReference type="AlphaFoldDB" id="A0A9P5D2I9"/>
<keyword evidence="3" id="KW-1185">Reference proteome</keyword>
<protein>
    <submittedName>
        <fullName evidence="2">Uncharacterized protein</fullName>
    </submittedName>
</protein>
<feature type="region of interest" description="Disordered" evidence="1">
    <location>
        <begin position="1"/>
        <end position="49"/>
    </location>
</feature>
<evidence type="ECO:0000313" key="3">
    <source>
        <dbReference type="Proteomes" id="UP000749293"/>
    </source>
</evidence>
<proteinExistence type="predicted"/>
<organism evidence="2 3">
    <name type="scientific">Geosmithia morbida</name>
    <dbReference type="NCBI Taxonomy" id="1094350"/>
    <lineage>
        <taxon>Eukaryota</taxon>
        <taxon>Fungi</taxon>
        <taxon>Dikarya</taxon>
        <taxon>Ascomycota</taxon>
        <taxon>Pezizomycotina</taxon>
        <taxon>Sordariomycetes</taxon>
        <taxon>Hypocreomycetidae</taxon>
        <taxon>Hypocreales</taxon>
        <taxon>Bionectriaceae</taxon>
        <taxon>Geosmithia</taxon>
    </lineage>
</organism>
<evidence type="ECO:0000313" key="2">
    <source>
        <dbReference type="EMBL" id="KAF4125118.1"/>
    </source>
</evidence>